<organism evidence="3 4">
    <name type="scientific">Leucobacter edaphi</name>
    <dbReference type="NCBI Taxonomy" id="2796472"/>
    <lineage>
        <taxon>Bacteria</taxon>
        <taxon>Bacillati</taxon>
        <taxon>Actinomycetota</taxon>
        <taxon>Actinomycetes</taxon>
        <taxon>Micrococcales</taxon>
        <taxon>Microbacteriaceae</taxon>
        <taxon>Leucobacter</taxon>
    </lineage>
</organism>
<feature type="domain" description="Peptidase S24/S26A/S26B/S26C" evidence="2">
    <location>
        <begin position="39"/>
        <end position="120"/>
    </location>
</feature>
<reference evidence="3" key="1">
    <citation type="submission" date="2020-12" db="EMBL/GenBank/DDBJ databases">
        <title>Leucobacter sp. CAS2, isolated from Chromium sludge.</title>
        <authorList>
            <person name="Xu Z."/>
        </authorList>
    </citation>
    <scope>NUCLEOTIDE SEQUENCE</scope>
    <source>
        <strain evidence="3">CSA2</strain>
    </source>
</reference>
<name>A0A934QD38_9MICO</name>
<dbReference type="GO" id="GO:0012505">
    <property type="term" value="C:endomembrane system"/>
    <property type="evidence" value="ECO:0007669"/>
    <property type="project" value="UniProtKB-SubCell"/>
</dbReference>
<dbReference type="GO" id="GO:0006465">
    <property type="term" value="P:signal peptide processing"/>
    <property type="evidence" value="ECO:0007669"/>
    <property type="project" value="InterPro"/>
</dbReference>
<dbReference type="EMBL" id="JAEHOI010000011">
    <property type="protein sequence ID" value="MBK0422441.1"/>
    <property type="molecule type" value="Genomic_DNA"/>
</dbReference>
<dbReference type="InterPro" id="IPR015927">
    <property type="entry name" value="Peptidase_S24_S26A/B/C"/>
</dbReference>
<accession>A0A934QD38</accession>
<dbReference type="AlphaFoldDB" id="A0A934QD38"/>
<dbReference type="GO" id="GO:0004252">
    <property type="term" value="F:serine-type endopeptidase activity"/>
    <property type="evidence" value="ECO:0007669"/>
    <property type="project" value="InterPro"/>
</dbReference>
<protein>
    <submittedName>
        <fullName evidence="3">S26 family signal peptidase</fullName>
    </submittedName>
</protein>
<sequence length="173" mass="17927">MSEAEVRRRRGRPARIVAWALVAIGAILLLAAPLAHAFGVRFAVISGGSMSPTLQRGDVLVLGKAPAALDVGDLAVVGLGETAYVHRVIHAEDGLYVLQGDANAEADHRRVPHSEITGQVLHRIAAPFAIPAAAAMSGEGKICITLGSIALVLWAALTGRRPAGLAPPESRTA</sequence>
<proteinExistence type="predicted"/>
<dbReference type="CDD" id="cd06530">
    <property type="entry name" value="S26_SPase_I"/>
    <property type="match status" value="1"/>
</dbReference>
<dbReference type="Gene3D" id="2.10.109.10">
    <property type="entry name" value="Umud Fragment, subunit A"/>
    <property type="match status" value="1"/>
</dbReference>
<comment type="caution">
    <text evidence="3">The sequence shown here is derived from an EMBL/GenBank/DDBJ whole genome shotgun (WGS) entry which is preliminary data.</text>
</comment>
<evidence type="ECO:0000313" key="3">
    <source>
        <dbReference type="EMBL" id="MBK0422441.1"/>
    </source>
</evidence>
<comment type="subcellular location">
    <subcellularLocation>
        <location evidence="1">Endomembrane system</location>
    </subcellularLocation>
</comment>
<evidence type="ECO:0000256" key="1">
    <source>
        <dbReference type="ARBA" id="ARBA00004308"/>
    </source>
</evidence>
<dbReference type="SUPFAM" id="SSF51306">
    <property type="entry name" value="LexA/Signal peptidase"/>
    <property type="match status" value="1"/>
</dbReference>
<gene>
    <name evidence="3" type="ORF">JD292_10195</name>
</gene>
<dbReference type="InterPro" id="IPR019533">
    <property type="entry name" value="Peptidase_S26"/>
</dbReference>
<dbReference type="Proteomes" id="UP000618733">
    <property type="component" value="Unassembled WGS sequence"/>
</dbReference>
<evidence type="ECO:0000313" key="4">
    <source>
        <dbReference type="Proteomes" id="UP000618733"/>
    </source>
</evidence>
<dbReference type="InterPro" id="IPR036286">
    <property type="entry name" value="LexA/Signal_pep-like_sf"/>
</dbReference>
<dbReference type="Pfam" id="PF00717">
    <property type="entry name" value="Peptidase_S24"/>
    <property type="match status" value="1"/>
</dbReference>
<dbReference type="RefSeq" id="WP_200132653.1">
    <property type="nucleotide sequence ID" value="NZ_JAEHOI010000011.1"/>
</dbReference>
<evidence type="ECO:0000259" key="2">
    <source>
        <dbReference type="Pfam" id="PF00717"/>
    </source>
</evidence>
<keyword evidence="4" id="KW-1185">Reference proteome</keyword>